<dbReference type="AlphaFoldDB" id="A0A1M5YVB4"/>
<evidence type="ECO:0000259" key="14">
    <source>
        <dbReference type="PROSITE" id="PS51194"/>
    </source>
</evidence>
<keyword evidence="8 12" id="KW-0653">Protein transport</keyword>
<feature type="domain" description="Helicase ATP-binding" evidence="13">
    <location>
        <begin position="80"/>
        <end position="237"/>
    </location>
</feature>
<feature type="domain" description="SecA family profile" evidence="15">
    <location>
        <begin position="1"/>
        <end position="571"/>
    </location>
</feature>
<dbReference type="Gene3D" id="3.40.50.300">
    <property type="entry name" value="P-loop containing nucleotide triphosphate hydrolases"/>
    <property type="match status" value="3"/>
</dbReference>
<dbReference type="SUPFAM" id="SSF52540">
    <property type="entry name" value="P-loop containing nucleoside triphosphate hydrolases"/>
    <property type="match status" value="2"/>
</dbReference>
<accession>A0A1M5YVB4</accession>
<dbReference type="PROSITE" id="PS51196">
    <property type="entry name" value="SECA_MOTOR_DEAD"/>
    <property type="match status" value="1"/>
</dbReference>
<sequence length="782" mass="86715">MVNLKNIEYDLKPLGQIVQKIKTNDYSLADDAALRRAAEALRARAAQGGEEAALLPEAFAFVGEAAKRALGLTPHDVQLMAAAAMARGDIVELATGEGKTLAAVFVAALKALYGKGVHVLTFNDYLAARDAAWMAPVYARLGLTVGHIAESMDRRARQAAYGADVTYLTAKEAGFDYLRGFLAFEADDVVLRDFRFAVIDEADSILIDEARIPLVIAGDEPSQVEIGKKLYAAVARLRRGRHFAADENDSNIYLEDEGIAFLEEQLGLGDLYDEKNLELLSKLNVLLQAEYLLKRDVDYIVRNGEILLVDEFTGRVAKNRQWSDGLHAAVELKEGLAQKTQGRIMNSITLQSFLRLYPGFCGMTGTARPAAAEFLKFYDKSVTVIPPHRTCVRADHPDVIFTHRAAKYRAVAGEVKKAHRAGRPVLVGTGSIEESERLAGVLRPDIPEIAVLNAKNDAEEALIITDAGRLGAVTISTNMAGRGVDIRLGGSRGEDYDKVCALGGLYVIGTNRHESVRVDDQLRGRAGRQGDPGDSRFFVSLEDELVVKYGLIDRIPAKYKSIKQEEPLDNPAFARAILRTQKYVEAQTFDAKTTLFKYAQIVEDQRRLVHKKRDDILFGRAALSILERDDPDGYRRLLAQVSPEEFRRAQKQIALYAVNQCWSDHLLYVESLRDEIFMLGKVRGDPLTHYNERLIEGFELLEKNIRAAVLRAFGAVAVRDGRIDLLEMGIKGPTSTRTYLVHDGTEQMNLFGAVGEIAASAWSAPLYLLNMLFESWKRKRKS</sequence>
<dbReference type="CDD" id="cd18803">
    <property type="entry name" value="SF2_C_secA"/>
    <property type="match status" value="1"/>
</dbReference>
<evidence type="ECO:0000256" key="4">
    <source>
        <dbReference type="ARBA" id="ARBA00022475"/>
    </source>
</evidence>
<dbReference type="InterPro" id="IPR020937">
    <property type="entry name" value="SecA_CS"/>
</dbReference>
<evidence type="ECO:0000256" key="10">
    <source>
        <dbReference type="ARBA" id="ARBA00023010"/>
    </source>
</evidence>
<evidence type="ECO:0000256" key="5">
    <source>
        <dbReference type="ARBA" id="ARBA00022490"/>
    </source>
</evidence>
<dbReference type="PANTHER" id="PTHR30612">
    <property type="entry name" value="SECA INNER MEMBRANE COMPONENT OF SEC PROTEIN SECRETION SYSTEM"/>
    <property type="match status" value="1"/>
</dbReference>
<dbReference type="InterPro" id="IPR011115">
    <property type="entry name" value="SecA_DEAD"/>
</dbReference>
<dbReference type="InterPro" id="IPR026389">
    <property type="entry name" value="SecA_Actinobact-type"/>
</dbReference>
<name>A0A1M5YVB4_9FIRM</name>
<dbReference type="NCBIfam" id="TIGR04221">
    <property type="entry name" value="SecA2_Mycobac"/>
    <property type="match status" value="1"/>
</dbReference>
<dbReference type="PROSITE" id="PS51194">
    <property type="entry name" value="HELICASE_CTER"/>
    <property type="match status" value="1"/>
</dbReference>
<feature type="binding site" evidence="12">
    <location>
        <position position="485"/>
    </location>
    <ligand>
        <name>ATP</name>
        <dbReference type="ChEBI" id="CHEBI:30616"/>
    </ligand>
</feature>
<dbReference type="FunFam" id="3.40.50.300:FF:000429">
    <property type="entry name" value="Preprotein translocase subunit SecA"/>
    <property type="match status" value="1"/>
</dbReference>
<keyword evidence="7 12" id="KW-0067">ATP-binding</keyword>
<dbReference type="Gene3D" id="3.90.1440.10">
    <property type="entry name" value="SecA, preprotein cross-linking domain"/>
    <property type="match status" value="1"/>
</dbReference>
<evidence type="ECO:0000256" key="1">
    <source>
        <dbReference type="ARBA" id="ARBA00004170"/>
    </source>
</evidence>
<feature type="domain" description="Helicase C-terminal" evidence="14">
    <location>
        <begin position="407"/>
        <end position="574"/>
    </location>
</feature>
<keyword evidence="3 12" id="KW-0813">Transport</keyword>
<proteinExistence type="inferred from homology"/>
<dbReference type="GO" id="GO:0005524">
    <property type="term" value="F:ATP binding"/>
    <property type="evidence" value="ECO:0007669"/>
    <property type="project" value="UniProtKB-UniRule"/>
</dbReference>
<dbReference type="GO" id="GO:0005886">
    <property type="term" value="C:plasma membrane"/>
    <property type="evidence" value="ECO:0007669"/>
    <property type="project" value="UniProtKB-SubCell"/>
</dbReference>
<dbReference type="Gene3D" id="1.10.3060.10">
    <property type="entry name" value="Helical scaffold and wing domains of SecA"/>
    <property type="match status" value="2"/>
</dbReference>
<keyword evidence="17" id="KW-1185">Reference proteome</keyword>
<dbReference type="InterPro" id="IPR027417">
    <property type="entry name" value="P-loop_NTPase"/>
</dbReference>
<dbReference type="InterPro" id="IPR001650">
    <property type="entry name" value="Helicase_C-like"/>
</dbReference>
<dbReference type="SMART" id="SM00957">
    <property type="entry name" value="SecA_DEAD"/>
    <property type="match status" value="1"/>
</dbReference>
<evidence type="ECO:0000313" key="17">
    <source>
        <dbReference type="Proteomes" id="UP000183995"/>
    </source>
</evidence>
<evidence type="ECO:0000256" key="8">
    <source>
        <dbReference type="ARBA" id="ARBA00022927"/>
    </source>
</evidence>
<dbReference type="STRING" id="1123282.SAMN02745823_02854"/>
<dbReference type="GO" id="GO:0005829">
    <property type="term" value="C:cytosol"/>
    <property type="evidence" value="ECO:0007669"/>
    <property type="project" value="TreeGrafter"/>
</dbReference>
<evidence type="ECO:0000256" key="6">
    <source>
        <dbReference type="ARBA" id="ARBA00022741"/>
    </source>
</evidence>
<evidence type="ECO:0000256" key="11">
    <source>
        <dbReference type="ARBA" id="ARBA00023136"/>
    </source>
</evidence>
<dbReference type="PROSITE" id="PS01312">
    <property type="entry name" value="SECA"/>
    <property type="match status" value="1"/>
</dbReference>
<dbReference type="InterPro" id="IPR036670">
    <property type="entry name" value="SecA_X-link_sf"/>
</dbReference>
<comment type="function">
    <text evidence="12">Part of the Sec protein translocase complex. Interacts with the SecYEG preprotein conducting channel. Has a central role in coupling the hydrolysis of ATP to the transfer of proteins into and across the cell membrane, serving as an ATP-driven molecular motor driving the stepwise translocation of polypeptide chains across the membrane.</text>
</comment>
<evidence type="ECO:0000256" key="3">
    <source>
        <dbReference type="ARBA" id="ARBA00022448"/>
    </source>
</evidence>
<gene>
    <name evidence="12" type="primary">secA</name>
    <name evidence="16" type="ORF">SAMN02745823_02854</name>
</gene>
<dbReference type="PROSITE" id="PS51192">
    <property type="entry name" value="HELICASE_ATP_BIND_1"/>
    <property type="match status" value="1"/>
</dbReference>
<evidence type="ECO:0000256" key="9">
    <source>
        <dbReference type="ARBA" id="ARBA00022967"/>
    </source>
</evidence>
<dbReference type="PANTHER" id="PTHR30612:SF0">
    <property type="entry name" value="CHLOROPLAST PROTEIN-TRANSPORTING ATPASE"/>
    <property type="match status" value="1"/>
</dbReference>
<dbReference type="Pfam" id="PF01043">
    <property type="entry name" value="SecA_PP_bind"/>
    <property type="match status" value="1"/>
</dbReference>
<dbReference type="SMART" id="SM00958">
    <property type="entry name" value="SecA_PP_bind"/>
    <property type="match status" value="1"/>
</dbReference>
<organism evidence="16 17">
    <name type="scientific">Sporobacter termitidis DSM 10068</name>
    <dbReference type="NCBI Taxonomy" id="1123282"/>
    <lineage>
        <taxon>Bacteria</taxon>
        <taxon>Bacillati</taxon>
        <taxon>Bacillota</taxon>
        <taxon>Clostridia</taxon>
        <taxon>Eubacteriales</taxon>
        <taxon>Oscillospiraceae</taxon>
        <taxon>Sporobacter</taxon>
    </lineage>
</organism>
<feature type="binding site" evidence="12">
    <location>
        <position position="78"/>
    </location>
    <ligand>
        <name>ATP</name>
        <dbReference type="ChEBI" id="CHEBI:30616"/>
    </ligand>
</feature>
<dbReference type="SUPFAM" id="SSF81886">
    <property type="entry name" value="Helical scaffold and wing domains of SecA"/>
    <property type="match status" value="1"/>
</dbReference>
<comment type="subcellular location">
    <subcellularLocation>
        <location evidence="12">Cell membrane</location>
        <topology evidence="12">Peripheral membrane protein</topology>
        <orientation evidence="12">Cytoplasmic side</orientation>
    </subcellularLocation>
    <subcellularLocation>
        <location evidence="12">Cytoplasm</location>
    </subcellularLocation>
    <subcellularLocation>
        <location evidence="1">Membrane</location>
        <topology evidence="1">Peripheral membrane protein</topology>
    </subcellularLocation>
    <text evidence="12">Distribution is 50-50.</text>
</comment>
<dbReference type="SUPFAM" id="SSF81767">
    <property type="entry name" value="Pre-protein crosslinking domain of SecA"/>
    <property type="match status" value="1"/>
</dbReference>
<dbReference type="CDD" id="cd17928">
    <property type="entry name" value="DEXDc_SecA"/>
    <property type="match status" value="1"/>
</dbReference>
<evidence type="ECO:0000259" key="13">
    <source>
        <dbReference type="PROSITE" id="PS51192"/>
    </source>
</evidence>
<evidence type="ECO:0000259" key="15">
    <source>
        <dbReference type="PROSITE" id="PS51196"/>
    </source>
</evidence>
<keyword evidence="5 12" id="KW-0963">Cytoplasm</keyword>
<dbReference type="InterPro" id="IPR000185">
    <property type="entry name" value="SecA"/>
</dbReference>
<dbReference type="InterPro" id="IPR014018">
    <property type="entry name" value="SecA_motor_DEAD"/>
</dbReference>
<keyword evidence="4 12" id="KW-1003">Cell membrane</keyword>
<keyword evidence="11 12" id="KW-0472">Membrane</keyword>
<dbReference type="GO" id="GO:0043952">
    <property type="term" value="P:protein transport by the Sec complex"/>
    <property type="evidence" value="ECO:0007669"/>
    <property type="project" value="TreeGrafter"/>
</dbReference>
<dbReference type="Pfam" id="PF21090">
    <property type="entry name" value="P-loop_SecA"/>
    <property type="match status" value="2"/>
</dbReference>
<dbReference type="EMBL" id="FQXV01000011">
    <property type="protein sequence ID" value="SHI15794.1"/>
    <property type="molecule type" value="Genomic_DNA"/>
</dbReference>
<dbReference type="InterPro" id="IPR011130">
    <property type="entry name" value="SecA_preprotein_X-link_dom"/>
</dbReference>
<evidence type="ECO:0000256" key="12">
    <source>
        <dbReference type="HAMAP-Rule" id="MF_01382"/>
    </source>
</evidence>
<comment type="catalytic activity">
    <reaction evidence="12">
        <text>ATP + H2O + cellular proteinSide 1 = ADP + phosphate + cellular proteinSide 2.</text>
        <dbReference type="EC" id="7.4.2.8"/>
    </reaction>
</comment>
<comment type="subunit">
    <text evidence="12">Monomer and homodimer. Part of the essential Sec protein translocation apparatus which comprises SecA, SecYEG and auxiliary proteins SecDF. Other proteins may also be involved.</text>
</comment>
<dbReference type="InterPro" id="IPR044722">
    <property type="entry name" value="SecA_SF2_C"/>
</dbReference>
<evidence type="ECO:0000256" key="7">
    <source>
        <dbReference type="ARBA" id="ARBA00022840"/>
    </source>
</evidence>
<dbReference type="InterPro" id="IPR036266">
    <property type="entry name" value="SecA_Wing/Scaffold_sf"/>
</dbReference>
<dbReference type="InterPro" id="IPR011116">
    <property type="entry name" value="SecA_Wing/Scaffold"/>
</dbReference>
<dbReference type="PRINTS" id="PR00906">
    <property type="entry name" value="SECA"/>
</dbReference>
<dbReference type="GO" id="GO:0006605">
    <property type="term" value="P:protein targeting"/>
    <property type="evidence" value="ECO:0007669"/>
    <property type="project" value="UniProtKB-UniRule"/>
</dbReference>
<reference evidence="16 17" key="1">
    <citation type="submission" date="2016-11" db="EMBL/GenBank/DDBJ databases">
        <authorList>
            <person name="Jaros S."/>
            <person name="Januszkiewicz K."/>
            <person name="Wedrychowicz H."/>
        </authorList>
    </citation>
    <scope>NUCLEOTIDE SEQUENCE [LARGE SCALE GENOMIC DNA]</scope>
    <source>
        <strain evidence="16 17">DSM 10068</strain>
    </source>
</reference>
<dbReference type="GO" id="GO:0065002">
    <property type="term" value="P:intracellular protein transmembrane transport"/>
    <property type="evidence" value="ECO:0007669"/>
    <property type="project" value="UniProtKB-UniRule"/>
</dbReference>
<keyword evidence="9 12" id="KW-1278">Translocase</keyword>
<dbReference type="GO" id="GO:0017038">
    <property type="term" value="P:protein import"/>
    <property type="evidence" value="ECO:0007669"/>
    <property type="project" value="InterPro"/>
</dbReference>
<evidence type="ECO:0000313" key="16">
    <source>
        <dbReference type="EMBL" id="SHI15794.1"/>
    </source>
</evidence>
<keyword evidence="6 12" id="KW-0547">Nucleotide-binding</keyword>
<dbReference type="GO" id="GO:0008564">
    <property type="term" value="F:protein-exporting ATPase activity"/>
    <property type="evidence" value="ECO:0007669"/>
    <property type="project" value="UniProtKB-EC"/>
</dbReference>
<dbReference type="GO" id="GO:0031522">
    <property type="term" value="C:cell envelope Sec protein transport complex"/>
    <property type="evidence" value="ECO:0007669"/>
    <property type="project" value="TreeGrafter"/>
</dbReference>
<evidence type="ECO:0000256" key="2">
    <source>
        <dbReference type="ARBA" id="ARBA00007650"/>
    </source>
</evidence>
<dbReference type="Pfam" id="PF07516">
    <property type="entry name" value="SecA_SW"/>
    <property type="match status" value="2"/>
</dbReference>
<dbReference type="Proteomes" id="UP000183995">
    <property type="component" value="Unassembled WGS sequence"/>
</dbReference>
<dbReference type="InterPro" id="IPR014001">
    <property type="entry name" value="Helicase_ATP-bd"/>
</dbReference>
<dbReference type="OrthoDB" id="9805579at2"/>
<comment type="similarity">
    <text evidence="2 12">Belongs to the SecA family.</text>
</comment>
<dbReference type="HAMAP" id="MF_01382">
    <property type="entry name" value="SecA"/>
    <property type="match status" value="1"/>
</dbReference>
<dbReference type="EC" id="7.4.2.8" evidence="12"/>
<keyword evidence="10 12" id="KW-0811">Translocation</keyword>
<protein>
    <recommendedName>
        <fullName evidence="12">Protein translocase subunit SecA</fullName>
        <ecNumber evidence="12">7.4.2.8</ecNumber>
    </recommendedName>
</protein>
<dbReference type="Pfam" id="PF07517">
    <property type="entry name" value="SecA_DEAD"/>
    <property type="match status" value="1"/>
</dbReference>
<feature type="binding site" evidence="12">
    <location>
        <begin position="96"/>
        <end position="100"/>
    </location>
    <ligand>
        <name>ATP</name>
        <dbReference type="ChEBI" id="CHEBI:30616"/>
    </ligand>
</feature>